<dbReference type="Proteomes" id="UP000194873">
    <property type="component" value="Unassembled WGS sequence"/>
</dbReference>
<dbReference type="InterPro" id="IPR011089">
    <property type="entry name" value="GmrSD_C"/>
</dbReference>
<dbReference type="InterPro" id="IPR004919">
    <property type="entry name" value="GmrSD_N"/>
</dbReference>
<comment type="caution">
    <text evidence="3">The sequence shown here is derived from an EMBL/GenBank/DDBJ whole genome shotgun (WGS) entry which is preliminary data.</text>
</comment>
<dbReference type="OrthoDB" id="9798761at2"/>
<dbReference type="Pfam" id="PF03235">
    <property type="entry name" value="GmrSD_N"/>
    <property type="match status" value="1"/>
</dbReference>
<name>A0A243W6C8_9BACT</name>
<evidence type="ECO:0000313" key="4">
    <source>
        <dbReference type="Proteomes" id="UP000194873"/>
    </source>
</evidence>
<keyword evidence="4" id="KW-1185">Reference proteome</keyword>
<dbReference type="RefSeq" id="WP_086597019.1">
    <property type="nucleotide sequence ID" value="NZ_MTSE01000029.1"/>
</dbReference>
<organism evidence="3 4">
    <name type="scientific">Hymenobacter crusticola</name>
    <dbReference type="NCBI Taxonomy" id="1770526"/>
    <lineage>
        <taxon>Bacteria</taxon>
        <taxon>Pseudomonadati</taxon>
        <taxon>Bacteroidota</taxon>
        <taxon>Cytophagia</taxon>
        <taxon>Cytophagales</taxon>
        <taxon>Hymenobacteraceae</taxon>
        <taxon>Hymenobacter</taxon>
    </lineage>
</organism>
<accession>A0A243W6C8</accession>
<evidence type="ECO:0000259" key="2">
    <source>
        <dbReference type="Pfam" id="PF07510"/>
    </source>
</evidence>
<evidence type="ECO:0008006" key="5">
    <source>
        <dbReference type="Google" id="ProtNLM"/>
    </source>
</evidence>
<dbReference type="PANTHER" id="PTHR35149">
    <property type="entry name" value="SLL5132 PROTEIN"/>
    <property type="match status" value="1"/>
</dbReference>
<gene>
    <name evidence="3" type="ORF">BXP70_25875</name>
</gene>
<evidence type="ECO:0000259" key="1">
    <source>
        <dbReference type="Pfam" id="PF03235"/>
    </source>
</evidence>
<feature type="domain" description="GmrSD restriction endonucleases N-terminal" evidence="1">
    <location>
        <begin position="9"/>
        <end position="238"/>
    </location>
</feature>
<dbReference type="EMBL" id="MTSE01000029">
    <property type="protein sequence ID" value="OUJ69896.1"/>
    <property type="molecule type" value="Genomic_DNA"/>
</dbReference>
<feature type="domain" description="GmrSD restriction endonucleases C-terminal" evidence="2">
    <location>
        <begin position="470"/>
        <end position="609"/>
    </location>
</feature>
<dbReference type="Pfam" id="PF07510">
    <property type="entry name" value="GmrSD_C"/>
    <property type="match status" value="1"/>
</dbReference>
<evidence type="ECO:0000313" key="3">
    <source>
        <dbReference type="EMBL" id="OUJ69896.1"/>
    </source>
</evidence>
<proteinExistence type="predicted"/>
<dbReference type="PANTHER" id="PTHR35149:SF1">
    <property type="entry name" value="DUF5655 DOMAIN-CONTAINING PROTEIN"/>
    <property type="match status" value="1"/>
</dbReference>
<protein>
    <recommendedName>
        <fullName evidence="5">DUF262 domain-containing protein</fullName>
    </recommendedName>
</protein>
<sequence length="634" mass="73180">MPNNVYSVAQIFNERLFVIPDYQRGYAWREKQCEELMEDIELLPSGKEHYTGTLVLHPQPTEPAAARDGKTYHYFHVVDGQQRLTTLTILLRVLRQAILDNGDEELAMGIAGSFLSAKRKSTTAEPLYKLTLNQDCRDFFVANILNQQPDLLGERISSHTRLARARAYFEKYFTTQQTQLNADEYTAWLEEIHDKVTQKLKVSLYEVDTAADVGVIFEVMNNRGKSLSELEKVKNYLLYLTSKLEVSPEAAKGLTDRINEAWRVIFETLMAARLGGEREDQLLRAHWFMACDPSKKDWNGSNSIKSRYSLKKYPADHSGLYADVEQYVESLQNSALAFADIEAPSRTDAFNNITDVALRQRIRQWSIRLRRLGTTASFWPLLLACRLRYHRGSEAANYAALAEVCEKYAFRVYSGMVKRRADTGQAALFRLAHRLYTKQASFESVEYSVKESLAYYSNNTAFRASLALDEDETEYSYWWSALRYFLYEYEEHLLAKAGNPMVVPWEDFSNRDLSETIEHILPQTPTNKYWTSRFTPRQRKRYIHNLGNLCLTFNNSAYSNHGFDVKKDPCSEPHKCYAHSVLAQERELAKQPEWTPATIDARRARLVEWALTRWAVPGLPEEVAEEVLEEEADN</sequence>
<dbReference type="AlphaFoldDB" id="A0A243W6C8"/>
<reference evidence="3 4" key="1">
    <citation type="submission" date="2017-01" db="EMBL/GenBank/DDBJ databases">
        <title>A new Hymenobacter.</title>
        <authorList>
            <person name="Liang Y."/>
            <person name="Feng F."/>
        </authorList>
    </citation>
    <scope>NUCLEOTIDE SEQUENCE [LARGE SCALE GENOMIC DNA]</scope>
    <source>
        <strain evidence="3">MIMBbqt21</strain>
    </source>
</reference>